<name>A0A1I8FXT5_9PLAT</name>
<organism evidence="3 4">
    <name type="scientific">Macrostomum lignano</name>
    <dbReference type="NCBI Taxonomy" id="282301"/>
    <lineage>
        <taxon>Eukaryota</taxon>
        <taxon>Metazoa</taxon>
        <taxon>Spiralia</taxon>
        <taxon>Lophotrochozoa</taxon>
        <taxon>Platyhelminthes</taxon>
        <taxon>Rhabditophora</taxon>
        <taxon>Macrostomorpha</taxon>
        <taxon>Macrostomida</taxon>
        <taxon>Macrostomidae</taxon>
        <taxon>Macrostomum</taxon>
    </lineage>
</organism>
<dbReference type="InterPro" id="IPR005036">
    <property type="entry name" value="CBM21_dom"/>
</dbReference>
<dbReference type="GO" id="GO:0000164">
    <property type="term" value="C:protein phosphatase type 1 complex"/>
    <property type="evidence" value="ECO:0007669"/>
    <property type="project" value="TreeGrafter"/>
</dbReference>
<feature type="domain" description="CBM21" evidence="2">
    <location>
        <begin position="378"/>
        <end position="493"/>
    </location>
</feature>
<dbReference type="Proteomes" id="UP000095280">
    <property type="component" value="Unplaced"/>
</dbReference>
<dbReference type="Gene3D" id="2.60.40.2440">
    <property type="entry name" value="Carbohydrate binding type-21 domain"/>
    <property type="match status" value="1"/>
</dbReference>
<sequence length="513" mass="55233">HFIPQPNSTQFGYGSDGKSRVDLSKSLVSKSSNMQQTELPQPPPPPHPPPQRVCKPLACVLNHPVKIYARGENPISPNGQRAAETIDASIQALRSLPRNCSKNATVRQLLCQSAIKGSRRRQELMQSLTRPSAGSHSNASRRKSLPAQAASQHEATASSKASTAQQSGQRSVSLRLVGGGGRERVLAALSENASMAASAGGTKSQSKSPLFYCDDESLDEDGTHAESAQLIEDAKPQVETAGWADDYNNPSDELTGTDPDSSSLTQLTDLSRNFVLLHSRLDSVESESKPKTAAYYHDVTKSAAAAAAADLSVDGRQLCSNASMDSSGSSSTVTGDSGGDKDPTDNSTLMMRKAVRFIDSFGLDLTYTKLLVDVDKPPAVPPEALLYLDLSGGQDDELAGAAGCRTNGIVRVANLGYEKCVIVRVSFNNWRTFADIYAAYVIDSSDGLTDRFSFSFVLPRNFSVGDRVEFCFRYDCYGSVYWDSNAGRNYTLVYFAANPDVADVNDAGWLHFL</sequence>
<dbReference type="WBParaSite" id="maker-uti_cns_0000308-snap-gene-1.28-mRNA-1">
    <property type="protein sequence ID" value="maker-uti_cns_0000308-snap-gene-1.28-mRNA-1"/>
    <property type="gene ID" value="maker-uti_cns_0000308-snap-gene-1.28"/>
</dbReference>
<accession>A0A1I8FXT5</accession>
<dbReference type="GO" id="GO:2001069">
    <property type="term" value="F:glycogen binding"/>
    <property type="evidence" value="ECO:0007669"/>
    <property type="project" value="TreeGrafter"/>
</dbReference>
<dbReference type="InterPro" id="IPR038175">
    <property type="entry name" value="CBM21_dom_sf"/>
</dbReference>
<dbReference type="Pfam" id="PF03370">
    <property type="entry name" value="CBM_21"/>
    <property type="match status" value="1"/>
</dbReference>
<feature type="region of interest" description="Disordered" evidence="1">
    <location>
        <begin position="321"/>
        <end position="347"/>
    </location>
</feature>
<reference evidence="4" key="1">
    <citation type="submission" date="2016-11" db="UniProtKB">
        <authorList>
            <consortium name="WormBaseParasite"/>
        </authorList>
    </citation>
    <scope>IDENTIFICATION</scope>
</reference>
<feature type="compositionally biased region" description="Polar residues" evidence="1">
    <location>
        <begin position="1"/>
        <end position="12"/>
    </location>
</feature>
<evidence type="ECO:0000256" key="1">
    <source>
        <dbReference type="SAM" id="MobiDB-lite"/>
    </source>
</evidence>
<feature type="region of interest" description="Disordered" evidence="1">
    <location>
        <begin position="196"/>
        <end position="223"/>
    </location>
</feature>
<evidence type="ECO:0000313" key="3">
    <source>
        <dbReference type="Proteomes" id="UP000095280"/>
    </source>
</evidence>
<dbReference type="GO" id="GO:0008157">
    <property type="term" value="F:protein phosphatase 1 binding"/>
    <property type="evidence" value="ECO:0007669"/>
    <property type="project" value="TreeGrafter"/>
</dbReference>
<feature type="compositionally biased region" description="Pro residues" evidence="1">
    <location>
        <begin position="40"/>
        <end position="51"/>
    </location>
</feature>
<proteinExistence type="predicted"/>
<feature type="compositionally biased region" description="Low complexity" evidence="1">
    <location>
        <begin position="323"/>
        <end position="335"/>
    </location>
</feature>
<feature type="compositionally biased region" description="Polar residues" evidence="1">
    <location>
        <begin position="124"/>
        <end position="138"/>
    </location>
</feature>
<dbReference type="AlphaFoldDB" id="A0A1I8FXT5"/>
<dbReference type="PROSITE" id="PS51159">
    <property type="entry name" value="CBM21"/>
    <property type="match status" value="1"/>
</dbReference>
<feature type="compositionally biased region" description="Polar residues" evidence="1">
    <location>
        <begin position="196"/>
        <end position="208"/>
    </location>
</feature>
<protein>
    <submittedName>
        <fullName evidence="4">CBM21 domain-containing protein</fullName>
    </submittedName>
</protein>
<evidence type="ECO:0000313" key="4">
    <source>
        <dbReference type="WBParaSite" id="maker-uti_cns_0000308-snap-gene-1.28-mRNA-1"/>
    </source>
</evidence>
<feature type="region of interest" description="Disordered" evidence="1">
    <location>
        <begin position="117"/>
        <end position="176"/>
    </location>
</feature>
<feature type="compositionally biased region" description="Low complexity" evidence="1">
    <location>
        <begin position="155"/>
        <end position="176"/>
    </location>
</feature>
<keyword evidence="3" id="KW-1185">Reference proteome</keyword>
<feature type="region of interest" description="Disordered" evidence="1">
    <location>
        <begin position="242"/>
        <end position="265"/>
    </location>
</feature>
<evidence type="ECO:0000259" key="2">
    <source>
        <dbReference type="PROSITE" id="PS51159"/>
    </source>
</evidence>
<dbReference type="PANTHER" id="PTHR12307">
    <property type="entry name" value="PROTEIN PHOSPHATASE 1 REGULATORY SUBUNIT"/>
    <property type="match status" value="1"/>
</dbReference>
<dbReference type="PANTHER" id="PTHR12307:SF36">
    <property type="entry name" value="GLYCOGEN-BINDING SUBUNIT 76A"/>
    <property type="match status" value="1"/>
</dbReference>
<dbReference type="GO" id="GO:0005979">
    <property type="term" value="P:regulation of glycogen biosynthetic process"/>
    <property type="evidence" value="ECO:0007669"/>
    <property type="project" value="TreeGrafter"/>
</dbReference>
<feature type="region of interest" description="Disordered" evidence="1">
    <location>
        <begin position="1"/>
        <end position="51"/>
    </location>
</feature>
<dbReference type="InterPro" id="IPR050782">
    <property type="entry name" value="PP1_regulatory_subunit_3"/>
</dbReference>